<dbReference type="InterPro" id="IPR006747">
    <property type="entry name" value="DUF599"/>
</dbReference>
<dbReference type="RefSeq" id="WP_420244014.1">
    <property type="nucleotide sequence ID" value="NZ_BOPV01000001.1"/>
</dbReference>
<feature type="transmembrane region" description="Helical" evidence="1">
    <location>
        <begin position="6"/>
        <end position="21"/>
    </location>
</feature>
<keyword evidence="1" id="KW-1133">Transmembrane helix</keyword>
<feature type="transmembrane region" description="Helical" evidence="1">
    <location>
        <begin position="176"/>
        <end position="204"/>
    </location>
</feature>
<name>A0A8S8XHX2_9PROT</name>
<dbReference type="Pfam" id="PF04654">
    <property type="entry name" value="DUF599"/>
    <property type="match status" value="1"/>
</dbReference>
<protein>
    <submittedName>
        <fullName evidence="2">Membrane protein</fullName>
    </submittedName>
</protein>
<dbReference type="EMBL" id="BOPV01000001">
    <property type="protein sequence ID" value="GIL40805.1"/>
    <property type="molecule type" value="Genomic_DNA"/>
</dbReference>
<evidence type="ECO:0000313" key="2">
    <source>
        <dbReference type="EMBL" id="GIL40805.1"/>
    </source>
</evidence>
<evidence type="ECO:0000256" key="1">
    <source>
        <dbReference type="SAM" id="Phobius"/>
    </source>
</evidence>
<keyword evidence="1" id="KW-0472">Membrane</keyword>
<sequence>MHFTLYDYLALLLFAGLWAGYDRLQRALVRRHDGINHVLLVIRQSWMRETGRRDNRITDAALIGHIVHSTSFFASTTLLVIAALFGALGNSDRIHAALDPLVPITDPPASVAFKLGLMILVTVHGLFRFTWALRQLNYLIALVGAMPPEGNTSVANAAAEVMSHALAAFNSGIRGYYFALAVVAWFAGALWFVVATLLVAAILLSRQLGSPTARALRRASAALDA</sequence>
<keyword evidence="1" id="KW-0812">Transmembrane</keyword>
<organism evidence="2 3">
    <name type="scientific">Roseiterribacter gracilis</name>
    <dbReference type="NCBI Taxonomy" id="2812848"/>
    <lineage>
        <taxon>Bacteria</taxon>
        <taxon>Pseudomonadati</taxon>
        <taxon>Pseudomonadota</taxon>
        <taxon>Alphaproteobacteria</taxon>
        <taxon>Rhodospirillales</taxon>
        <taxon>Roseiterribacteraceae</taxon>
        <taxon>Roseiterribacter</taxon>
    </lineage>
</organism>
<proteinExistence type="predicted"/>
<gene>
    <name evidence="2" type="ORF">TMPK1_30420</name>
</gene>
<dbReference type="Proteomes" id="UP000681075">
    <property type="component" value="Unassembled WGS sequence"/>
</dbReference>
<reference evidence="2" key="1">
    <citation type="submission" date="2021-02" db="EMBL/GenBank/DDBJ databases">
        <title>Genome sequence of Rhodospirillales sp. strain TMPK1 isolated from soil.</title>
        <authorList>
            <person name="Nakai R."/>
            <person name="Kusada H."/>
            <person name="Tamaki H."/>
        </authorList>
    </citation>
    <scope>NUCLEOTIDE SEQUENCE</scope>
    <source>
        <strain evidence="2">TMPK1</strain>
    </source>
</reference>
<evidence type="ECO:0000313" key="3">
    <source>
        <dbReference type="Proteomes" id="UP000681075"/>
    </source>
</evidence>
<accession>A0A8S8XHX2</accession>
<comment type="caution">
    <text evidence="2">The sequence shown here is derived from an EMBL/GenBank/DDBJ whole genome shotgun (WGS) entry which is preliminary data.</text>
</comment>
<feature type="transmembrane region" description="Helical" evidence="1">
    <location>
        <begin position="62"/>
        <end position="88"/>
    </location>
</feature>
<feature type="transmembrane region" description="Helical" evidence="1">
    <location>
        <begin position="108"/>
        <end position="127"/>
    </location>
</feature>
<keyword evidence="3" id="KW-1185">Reference proteome</keyword>
<dbReference type="AlphaFoldDB" id="A0A8S8XHX2"/>